<reference evidence="1 2" key="1">
    <citation type="journal article" date="2021" name="Elife">
        <title>Chloroplast acquisition without the gene transfer in kleptoplastic sea slugs, Plakobranchus ocellatus.</title>
        <authorList>
            <person name="Maeda T."/>
            <person name="Takahashi S."/>
            <person name="Yoshida T."/>
            <person name="Shimamura S."/>
            <person name="Takaki Y."/>
            <person name="Nagai Y."/>
            <person name="Toyoda A."/>
            <person name="Suzuki Y."/>
            <person name="Arimoto A."/>
            <person name="Ishii H."/>
            <person name="Satoh N."/>
            <person name="Nishiyama T."/>
            <person name="Hasebe M."/>
            <person name="Maruyama T."/>
            <person name="Minagawa J."/>
            <person name="Obokata J."/>
            <person name="Shigenobu S."/>
        </authorList>
    </citation>
    <scope>NUCLEOTIDE SEQUENCE [LARGE SCALE GENOMIC DNA]</scope>
</reference>
<evidence type="ECO:0000313" key="1">
    <source>
        <dbReference type="EMBL" id="GFS00335.1"/>
    </source>
</evidence>
<evidence type="ECO:0000313" key="2">
    <source>
        <dbReference type="Proteomes" id="UP000762676"/>
    </source>
</evidence>
<dbReference type="EMBL" id="BMAT01012843">
    <property type="protein sequence ID" value="GFS00335.1"/>
    <property type="molecule type" value="Genomic_DNA"/>
</dbReference>
<accession>A0AAV4HRC6</accession>
<comment type="caution">
    <text evidence="1">The sequence shown here is derived from an EMBL/GenBank/DDBJ whole genome shotgun (WGS) entry which is preliminary data.</text>
</comment>
<gene>
    <name evidence="1" type="ORF">ElyMa_006396500</name>
</gene>
<organism evidence="1 2">
    <name type="scientific">Elysia marginata</name>
    <dbReference type="NCBI Taxonomy" id="1093978"/>
    <lineage>
        <taxon>Eukaryota</taxon>
        <taxon>Metazoa</taxon>
        <taxon>Spiralia</taxon>
        <taxon>Lophotrochozoa</taxon>
        <taxon>Mollusca</taxon>
        <taxon>Gastropoda</taxon>
        <taxon>Heterobranchia</taxon>
        <taxon>Euthyneura</taxon>
        <taxon>Panpulmonata</taxon>
        <taxon>Sacoglossa</taxon>
        <taxon>Placobranchoidea</taxon>
        <taxon>Plakobranchidae</taxon>
        <taxon>Elysia</taxon>
    </lineage>
</organism>
<proteinExistence type="predicted"/>
<protein>
    <submittedName>
        <fullName evidence="1">Uncharacterized protein</fullName>
    </submittedName>
</protein>
<sequence>MTATGTAKLRHMFLIASLRTARCVDRLLHNWDPLASFFCSEKGQKSAMAKAKAEVIHNFLKSRTNQLRTIFLSDAMKLFQPMLVPLQAEEL</sequence>
<dbReference type="AlphaFoldDB" id="A0AAV4HRC6"/>
<keyword evidence="2" id="KW-1185">Reference proteome</keyword>
<name>A0AAV4HRC6_9GAST</name>
<dbReference type="Proteomes" id="UP000762676">
    <property type="component" value="Unassembled WGS sequence"/>
</dbReference>